<evidence type="ECO:0000313" key="1">
    <source>
        <dbReference type="EnsemblPlants" id="KQL26319"/>
    </source>
</evidence>
<evidence type="ECO:0000313" key="2">
    <source>
        <dbReference type="Proteomes" id="UP000004995"/>
    </source>
</evidence>
<dbReference type="EMBL" id="AGNK02001297">
    <property type="status" value="NOT_ANNOTATED_CDS"/>
    <property type="molecule type" value="Genomic_DNA"/>
</dbReference>
<dbReference type="EnsemblPlants" id="KQL26319">
    <property type="protein sequence ID" value="KQL26319"/>
    <property type="gene ID" value="SETIT_033715mg"/>
</dbReference>
<protein>
    <submittedName>
        <fullName evidence="1">Uncharacterized protein</fullName>
    </submittedName>
</protein>
<accession>K4A4B1</accession>
<dbReference type="InParanoid" id="K4A4B1"/>
<name>K4A4B1_SETIT</name>
<organism evidence="1 2">
    <name type="scientific">Setaria italica</name>
    <name type="common">Foxtail millet</name>
    <name type="synonym">Panicum italicum</name>
    <dbReference type="NCBI Taxonomy" id="4555"/>
    <lineage>
        <taxon>Eukaryota</taxon>
        <taxon>Viridiplantae</taxon>
        <taxon>Streptophyta</taxon>
        <taxon>Embryophyta</taxon>
        <taxon>Tracheophyta</taxon>
        <taxon>Spermatophyta</taxon>
        <taxon>Magnoliopsida</taxon>
        <taxon>Liliopsida</taxon>
        <taxon>Poales</taxon>
        <taxon>Poaceae</taxon>
        <taxon>PACMAD clade</taxon>
        <taxon>Panicoideae</taxon>
        <taxon>Panicodae</taxon>
        <taxon>Paniceae</taxon>
        <taxon>Cenchrinae</taxon>
        <taxon>Setaria</taxon>
    </lineage>
</organism>
<dbReference type="AlphaFoldDB" id="K4A4B1"/>
<reference evidence="1" key="2">
    <citation type="submission" date="2018-08" db="UniProtKB">
        <authorList>
            <consortium name="EnsemblPlants"/>
        </authorList>
    </citation>
    <scope>IDENTIFICATION</scope>
    <source>
        <strain evidence="1">Yugu1</strain>
    </source>
</reference>
<sequence length="50" mass="5864">MNCELCCVSCCFSRNAWTCVRFTVLPFWFCGSWSASLGDFYRLSINFLMF</sequence>
<dbReference type="HOGENOM" id="CLU_3127818_0_0_1"/>
<keyword evidence="2" id="KW-1185">Reference proteome</keyword>
<proteinExistence type="predicted"/>
<dbReference type="Gramene" id="KQL26319">
    <property type="protein sequence ID" value="KQL26319"/>
    <property type="gene ID" value="SETIT_033715mg"/>
</dbReference>
<reference evidence="2" key="1">
    <citation type="journal article" date="2012" name="Nat. Biotechnol.">
        <title>Reference genome sequence of the model plant Setaria.</title>
        <authorList>
            <person name="Bennetzen J.L."/>
            <person name="Schmutz J."/>
            <person name="Wang H."/>
            <person name="Percifield R."/>
            <person name="Hawkins J."/>
            <person name="Pontaroli A.C."/>
            <person name="Estep M."/>
            <person name="Feng L."/>
            <person name="Vaughn J.N."/>
            <person name="Grimwood J."/>
            <person name="Jenkins J."/>
            <person name="Barry K."/>
            <person name="Lindquist E."/>
            <person name="Hellsten U."/>
            <person name="Deshpande S."/>
            <person name="Wang X."/>
            <person name="Wu X."/>
            <person name="Mitros T."/>
            <person name="Triplett J."/>
            <person name="Yang X."/>
            <person name="Ye C.Y."/>
            <person name="Mauro-Herrera M."/>
            <person name="Wang L."/>
            <person name="Li P."/>
            <person name="Sharma M."/>
            <person name="Sharma R."/>
            <person name="Ronald P.C."/>
            <person name="Panaud O."/>
            <person name="Kellogg E.A."/>
            <person name="Brutnell T.P."/>
            <person name="Doust A.N."/>
            <person name="Tuskan G.A."/>
            <person name="Rokhsar D."/>
            <person name="Devos K.M."/>
        </authorList>
    </citation>
    <scope>NUCLEOTIDE SEQUENCE [LARGE SCALE GENOMIC DNA]</scope>
    <source>
        <strain evidence="2">cv. Yugu1</strain>
    </source>
</reference>
<dbReference type="Proteomes" id="UP000004995">
    <property type="component" value="Unassembled WGS sequence"/>
</dbReference>